<keyword evidence="3" id="KW-0460">Magnesium</keyword>
<dbReference type="Gene3D" id="1.10.4080.10">
    <property type="entry name" value="ADP-ribosylation/Crystallin J1"/>
    <property type="match status" value="1"/>
</dbReference>
<dbReference type="PANTHER" id="PTHR16222">
    <property type="entry name" value="ADP-RIBOSYLGLYCOHYDROLASE"/>
    <property type="match status" value="1"/>
</dbReference>
<comment type="cofactor">
    <cofactor evidence="3">
        <name>Mg(2+)</name>
        <dbReference type="ChEBI" id="CHEBI:18420"/>
    </cofactor>
    <text evidence="3">Binds 2 magnesium ions per subunit.</text>
</comment>
<feature type="binding site" evidence="3">
    <location>
        <position position="298"/>
    </location>
    <ligand>
        <name>Mg(2+)</name>
        <dbReference type="ChEBI" id="CHEBI:18420"/>
        <label>1</label>
    </ligand>
</feature>
<gene>
    <name evidence="4" type="ORF">KCV87_18610</name>
</gene>
<evidence type="ECO:0000256" key="3">
    <source>
        <dbReference type="PIRSR" id="PIRSR605502-1"/>
    </source>
</evidence>
<sequence>MRRSAGGRVPREPMAVVDRGAACLLGGALGDALGAPVQYLGLPDIQRDHGPDGVLEPPWPALVTDDTQLTLFSADGYLRAWVRGKRTGEWEPVDEVWNSYRRWLVTQQFAAPDEGATGLLAQGRLYASRSPGLTCLRALAADVPPTPEAPINESSGCNGVTRTAPAGFAPHPDIAYDLGCRFAALTHGGTGGWVSGGAFALLIHLLAVRGRPLREAVDQVIGRVLRDDPYTANALNRAVVYAEEQRATGGPVRVDRLGSGWTGPEALAIAVHTVLVYPKRSQVVDALRTAANHSGGSDATASLTGNILGALHGTAGLPREWLAGLELVDVLAALGADLGCSVSGLEFDESLYA</sequence>
<dbReference type="Pfam" id="PF03747">
    <property type="entry name" value="ADP_ribosyl_GH"/>
    <property type="match status" value="1"/>
</dbReference>
<keyword evidence="2" id="KW-0378">Hydrolase</keyword>
<dbReference type="EMBL" id="CP073249">
    <property type="protein sequence ID" value="QUF01576.1"/>
    <property type="molecule type" value="Genomic_DNA"/>
</dbReference>
<dbReference type="InterPro" id="IPR050792">
    <property type="entry name" value="ADP-ribosylglycohydrolase"/>
</dbReference>
<feature type="binding site" evidence="3">
    <location>
        <position position="66"/>
    </location>
    <ligand>
        <name>Mg(2+)</name>
        <dbReference type="ChEBI" id="CHEBI:18420"/>
        <label>1</label>
    </ligand>
</feature>
<feature type="binding site" evidence="3">
    <location>
        <position position="64"/>
    </location>
    <ligand>
        <name>Mg(2+)</name>
        <dbReference type="ChEBI" id="CHEBI:18420"/>
        <label>1</label>
    </ligand>
</feature>
<reference evidence="4" key="1">
    <citation type="submission" date="2021-04" db="EMBL/GenBank/DDBJ databases">
        <title>Genomic sequence of Actinosynnema pretiosum subsp. pretiosum ATCC 31280 (C-14919).</title>
        <authorList>
            <person name="Bai L."/>
            <person name="Wang X."/>
            <person name="Xiao Y."/>
        </authorList>
    </citation>
    <scope>NUCLEOTIDE SEQUENCE</scope>
    <source>
        <strain evidence="4">ATCC 31280</strain>
    </source>
</reference>
<dbReference type="InterPro" id="IPR036705">
    <property type="entry name" value="Ribosyl_crysJ1_sf"/>
</dbReference>
<dbReference type="InterPro" id="IPR005502">
    <property type="entry name" value="Ribosyl_crysJ1"/>
</dbReference>
<proteinExistence type="inferred from homology"/>
<dbReference type="SUPFAM" id="SSF101478">
    <property type="entry name" value="ADP-ribosylglycohydrolase"/>
    <property type="match status" value="1"/>
</dbReference>
<accession>A0AA45R1D7</accession>
<dbReference type="AlphaFoldDB" id="A0AA45R1D7"/>
<organism evidence="4 5">
    <name type="scientific">Actinosynnema pretiosum subsp. pretiosum</name>
    <dbReference type="NCBI Taxonomy" id="103721"/>
    <lineage>
        <taxon>Bacteria</taxon>
        <taxon>Bacillati</taxon>
        <taxon>Actinomycetota</taxon>
        <taxon>Actinomycetes</taxon>
        <taxon>Pseudonocardiales</taxon>
        <taxon>Pseudonocardiaceae</taxon>
        <taxon>Actinosynnema</taxon>
    </lineage>
</organism>
<name>A0AA45R1D7_9PSEU</name>
<evidence type="ECO:0000256" key="2">
    <source>
        <dbReference type="ARBA" id="ARBA00022801"/>
    </source>
</evidence>
<evidence type="ECO:0000313" key="5">
    <source>
        <dbReference type="Proteomes" id="UP000677152"/>
    </source>
</evidence>
<dbReference type="GO" id="GO:0016787">
    <property type="term" value="F:hydrolase activity"/>
    <property type="evidence" value="ECO:0007669"/>
    <property type="project" value="UniProtKB-KW"/>
</dbReference>
<comment type="similarity">
    <text evidence="1">Belongs to the ADP-ribosylglycohydrolase family.</text>
</comment>
<evidence type="ECO:0000256" key="1">
    <source>
        <dbReference type="ARBA" id="ARBA00010702"/>
    </source>
</evidence>
<dbReference type="Proteomes" id="UP000677152">
    <property type="component" value="Chromosome"/>
</dbReference>
<feature type="binding site" evidence="3">
    <location>
        <position position="65"/>
    </location>
    <ligand>
        <name>Mg(2+)</name>
        <dbReference type="ChEBI" id="CHEBI:18420"/>
        <label>1</label>
    </ligand>
</feature>
<dbReference type="GO" id="GO:0046872">
    <property type="term" value="F:metal ion binding"/>
    <property type="evidence" value="ECO:0007669"/>
    <property type="project" value="UniProtKB-KW"/>
</dbReference>
<protein>
    <submittedName>
        <fullName evidence="4">ADP-ribosylglycohydrolase family protein</fullName>
    </submittedName>
</protein>
<evidence type="ECO:0000313" key="4">
    <source>
        <dbReference type="EMBL" id="QUF01576.1"/>
    </source>
</evidence>
<keyword evidence="3" id="KW-0479">Metal-binding</keyword>
<dbReference type="PANTHER" id="PTHR16222:SF24">
    <property type="entry name" value="ADP-RIBOSYLHYDROLASE ARH3"/>
    <property type="match status" value="1"/>
</dbReference>